<accession>A0ABX3UU54</accession>
<sequence length="96" mass="11329">MSRSKLEREARIHELIGEIQQQRLDLSASRRDFLLSTAQYDRGWLTFLSMRRYLAIGSSALAIWSVRSPNKFMRLLKRGFGVWSTWRMLKSALPQR</sequence>
<comment type="caution">
    <text evidence="1">The sequence shown here is derived from an EMBL/GenBank/DDBJ whole genome shotgun (WGS) entry which is preliminary data.</text>
</comment>
<dbReference type="Proteomes" id="UP000193785">
    <property type="component" value="Unassembled WGS sequence"/>
</dbReference>
<evidence type="ECO:0000313" key="1">
    <source>
        <dbReference type="EMBL" id="ORN00922.1"/>
    </source>
</evidence>
<dbReference type="RefSeq" id="WP_033792296.1">
    <property type="nucleotide sequence ID" value="NZ_CAURGX010000019.1"/>
</dbReference>
<name>A0ABX3UU54_9GAMM</name>
<dbReference type="InterPro" id="IPR025612">
    <property type="entry name" value="YqjK"/>
</dbReference>
<proteinExistence type="predicted"/>
<reference evidence="1 2" key="1">
    <citation type="journal article" date="2017" name="Antonie Van Leeuwenhoek">
        <title>Phylogenomic resolution of the bacterial genus Pantoea and its relationship with Erwinia and Tatumella.</title>
        <authorList>
            <person name="Palmer M."/>
            <person name="Steenkamp E.T."/>
            <person name="Coetzee M.P."/>
            <person name="Chan W.Y."/>
            <person name="van Zyl E."/>
            <person name="De Maayer P."/>
            <person name="Coutinho T.A."/>
            <person name="Blom J."/>
            <person name="Smits T.H."/>
            <person name="Duffy B."/>
            <person name="Venter S.N."/>
        </authorList>
    </citation>
    <scope>NUCLEOTIDE SEQUENCE [LARGE SCALE GENOMIC DNA]</scope>
    <source>
        <strain evidence="1 2">LMG 5345</strain>
    </source>
</reference>
<dbReference type="EMBL" id="MLJJ01000008">
    <property type="protein sequence ID" value="ORN00922.1"/>
    <property type="molecule type" value="Genomic_DNA"/>
</dbReference>
<organism evidence="1 2">
    <name type="scientific">Pantoea septica</name>
    <dbReference type="NCBI Taxonomy" id="472695"/>
    <lineage>
        <taxon>Bacteria</taxon>
        <taxon>Pseudomonadati</taxon>
        <taxon>Pseudomonadota</taxon>
        <taxon>Gammaproteobacteria</taxon>
        <taxon>Enterobacterales</taxon>
        <taxon>Erwiniaceae</taxon>
        <taxon>Pantoea</taxon>
    </lineage>
</organism>
<keyword evidence="2" id="KW-1185">Reference proteome</keyword>
<evidence type="ECO:0008006" key="3">
    <source>
        <dbReference type="Google" id="ProtNLM"/>
    </source>
</evidence>
<gene>
    <name evidence="1" type="ORF">HA46_05950</name>
</gene>
<protein>
    <recommendedName>
        <fullName evidence="3">YqjK-like protein</fullName>
    </recommendedName>
</protein>
<evidence type="ECO:0000313" key="2">
    <source>
        <dbReference type="Proteomes" id="UP000193785"/>
    </source>
</evidence>
<dbReference type="Pfam" id="PF13997">
    <property type="entry name" value="YqjK"/>
    <property type="match status" value="1"/>
</dbReference>